<feature type="domain" description="Response regulatory" evidence="2">
    <location>
        <begin position="8"/>
        <end position="124"/>
    </location>
</feature>
<dbReference type="InterPro" id="IPR011006">
    <property type="entry name" value="CheY-like_superfamily"/>
</dbReference>
<dbReference type="InterPro" id="IPR001789">
    <property type="entry name" value="Sig_transdc_resp-reg_receiver"/>
</dbReference>
<dbReference type="GO" id="GO:0000160">
    <property type="term" value="P:phosphorelay signal transduction system"/>
    <property type="evidence" value="ECO:0007669"/>
    <property type="project" value="InterPro"/>
</dbReference>
<name>A0A316TRJ5_9BACT</name>
<protein>
    <recommendedName>
        <fullName evidence="2">Response regulatory domain-containing protein</fullName>
    </recommendedName>
</protein>
<evidence type="ECO:0000256" key="1">
    <source>
        <dbReference type="PROSITE-ProRule" id="PRU00169"/>
    </source>
</evidence>
<evidence type="ECO:0000259" key="2">
    <source>
        <dbReference type="PROSITE" id="PS50110"/>
    </source>
</evidence>
<feature type="modified residue" description="4-aspartylphosphate" evidence="1">
    <location>
        <position position="59"/>
    </location>
</feature>
<keyword evidence="1" id="KW-0597">Phosphoprotein</keyword>
<evidence type="ECO:0000313" key="3">
    <source>
        <dbReference type="EMBL" id="PWN05675.1"/>
    </source>
</evidence>
<proteinExistence type="predicted"/>
<reference evidence="3 4" key="1">
    <citation type="submission" date="2018-05" db="EMBL/GenBank/DDBJ databases">
        <title>Rhodohalobacter halophilus gen. nov., sp. nov., a moderately halophilic member of the family Balneolaceae.</title>
        <authorList>
            <person name="Liu Z.-W."/>
        </authorList>
    </citation>
    <scope>NUCLEOTIDE SEQUENCE [LARGE SCALE GENOMIC DNA]</scope>
    <source>
        <strain evidence="3 4">8A47</strain>
    </source>
</reference>
<comment type="caution">
    <text evidence="3">The sequence shown here is derived from an EMBL/GenBank/DDBJ whole genome shotgun (WGS) entry which is preliminary data.</text>
</comment>
<keyword evidence="4" id="KW-1185">Reference proteome</keyword>
<organism evidence="3 4">
    <name type="scientific">Rhodohalobacter mucosus</name>
    <dbReference type="NCBI Taxonomy" id="2079485"/>
    <lineage>
        <taxon>Bacteria</taxon>
        <taxon>Pseudomonadati</taxon>
        <taxon>Balneolota</taxon>
        <taxon>Balneolia</taxon>
        <taxon>Balneolales</taxon>
        <taxon>Balneolaceae</taxon>
        <taxon>Rhodohalobacter</taxon>
    </lineage>
</organism>
<sequence length="135" mass="14888">MAPGNELHITIISQKSPRAAVLKRTITDAMGDHASVEIQDAEEMKKRDNDLETDICIVDLMSSRDTARTTITGVRELFPRAGIIAMHIYTTAELVRPLIEQGADGYLTYDPSRKELVGSIREVAAGNKYLPAFIS</sequence>
<dbReference type="SUPFAM" id="SSF52172">
    <property type="entry name" value="CheY-like"/>
    <property type="match status" value="1"/>
</dbReference>
<gene>
    <name evidence="3" type="ORF">DDZ15_13885</name>
</gene>
<accession>A0A316TRJ5</accession>
<dbReference type="EMBL" id="QGGB01000009">
    <property type="protein sequence ID" value="PWN05675.1"/>
    <property type="molecule type" value="Genomic_DNA"/>
</dbReference>
<dbReference type="Gene3D" id="3.40.50.2300">
    <property type="match status" value="1"/>
</dbReference>
<dbReference type="Proteomes" id="UP000245533">
    <property type="component" value="Unassembled WGS sequence"/>
</dbReference>
<dbReference type="AlphaFoldDB" id="A0A316TRJ5"/>
<evidence type="ECO:0000313" key="4">
    <source>
        <dbReference type="Proteomes" id="UP000245533"/>
    </source>
</evidence>
<dbReference type="PROSITE" id="PS50110">
    <property type="entry name" value="RESPONSE_REGULATORY"/>
    <property type="match status" value="1"/>
</dbReference>